<evidence type="ECO:0000313" key="3">
    <source>
        <dbReference type="EMBL" id="KAE9120222.1"/>
    </source>
</evidence>
<dbReference type="AlphaFoldDB" id="A0A6A3L710"/>
<comment type="caution">
    <text evidence="2">The sequence shown here is derived from an EMBL/GenBank/DDBJ whole genome shotgun (WGS) entry which is preliminary data.</text>
</comment>
<sequence>MHCLYSLYVILLAGVKSKLDFGTSKHGHSRDLIGCKSLRCATIKFSSRTFDYGTQTANFGQVTNRISRFLLVDKD</sequence>
<feature type="signal peptide" evidence="1">
    <location>
        <begin position="1"/>
        <end position="17"/>
    </location>
</feature>
<dbReference type="EMBL" id="QXFX01000325">
    <property type="protein sequence ID" value="KAE9120222.1"/>
    <property type="molecule type" value="Genomic_DNA"/>
</dbReference>
<gene>
    <name evidence="3" type="ORF">PF010_g7570</name>
    <name evidence="2" type="ORF">PF011_g7921</name>
</gene>
<evidence type="ECO:0000313" key="2">
    <source>
        <dbReference type="EMBL" id="KAE9014749.1"/>
    </source>
</evidence>
<accession>A0A6A3L710</accession>
<evidence type="ECO:0008006" key="6">
    <source>
        <dbReference type="Google" id="ProtNLM"/>
    </source>
</evidence>
<evidence type="ECO:0000313" key="5">
    <source>
        <dbReference type="Proteomes" id="UP000488956"/>
    </source>
</evidence>
<keyword evidence="1" id="KW-0732">Signal</keyword>
<organism evidence="2 4">
    <name type="scientific">Phytophthora fragariae</name>
    <dbReference type="NCBI Taxonomy" id="53985"/>
    <lineage>
        <taxon>Eukaryota</taxon>
        <taxon>Sar</taxon>
        <taxon>Stramenopiles</taxon>
        <taxon>Oomycota</taxon>
        <taxon>Peronosporomycetes</taxon>
        <taxon>Peronosporales</taxon>
        <taxon>Peronosporaceae</taxon>
        <taxon>Phytophthora</taxon>
    </lineage>
</organism>
<dbReference type="Proteomes" id="UP000488956">
    <property type="component" value="Unassembled WGS sequence"/>
</dbReference>
<proteinExistence type="predicted"/>
<evidence type="ECO:0000313" key="4">
    <source>
        <dbReference type="Proteomes" id="UP000460718"/>
    </source>
</evidence>
<dbReference type="Proteomes" id="UP000460718">
    <property type="component" value="Unassembled WGS sequence"/>
</dbReference>
<protein>
    <recommendedName>
        <fullName evidence="6">Secreted protein</fullName>
    </recommendedName>
</protein>
<name>A0A6A3L710_9STRA</name>
<reference evidence="4 5" key="1">
    <citation type="submission" date="2018-09" db="EMBL/GenBank/DDBJ databases">
        <title>Genomic investigation of the strawberry pathogen Phytophthora fragariae indicates pathogenicity is determined by transcriptional variation in three key races.</title>
        <authorList>
            <person name="Adams T.M."/>
            <person name="Armitage A.D."/>
            <person name="Sobczyk M.K."/>
            <person name="Bates H.J."/>
            <person name="Dunwell J.M."/>
            <person name="Nellist C.F."/>
            <person name="Harrison R.J."/>
        </authorList>
    </citation>
    <scope>NUCLEOTIDE SEQUENCE [LARGE SCALE GENOMIC DNA]</scope>
    <source>
        <strain evidence="3 5">ONT-3</strain>
        <strain evidence="2 4">SCRP245</strain>
    </source>
</reference>
<evidence type="ECO:0000256" key="1">
    <source>
        <dbReference type="SAM" id="SignalP"/>
    </source>
</evidence>
<feature type="chain" id="PRO_5036164896" description="Secreted protein" evidence="1">
    <location>
        <begin position="18"/>
        <end position="75"/>
    </location>
</feature>
<dbReference type="EMBL" id="QXFW01000361">
    <property type="protein sequence ID" value="KAE9014749.1"/>
    <property type="molecule type" value="Genomic_DNA"/>
</dbReference>